<sequence>MLVQDSGHSAAKPLSLLTAQFIKVKGADNQQVQECSAAIGSNNKPSSVRYDPDRDAVRQFSGALPYRATSLNVRPLLASHEAWALSADNLLHGRAYAVATAAKSKNYLEEEKIVYCRDIIPHK</sequence>
<proteinExistence type="predicted"/>
<protein>
    <submittedName>
        <fullName evidence="1">Uncharacterized protein</fullName>
    </submittedName>
</protein>
<organism evidence="1 2">
    <name type="scientific">Brenneria roseae subsp. americana</name>
    <dbReference type="NCBI Taxonomy" id="1508507"/>
    <lineage>
        <taxon>Bacteria</taxon>
        <taxon>Pseudomonadati</taxon>
        <taxon>Pseudomonadota</taxon>
        <taxon>Gammaproteobacteria</taxon>
        <taxon>Enterobacterales</taxon>
        <taxon>Pectobacteriaceae</taxon>
        <taxon>Brenneria</taxon>
    </lineage>
</organism>
<comment type="caution">
    <text evidence="1">The sequence shown here is derived from an EMBL/GenBank/DDBJ whole genome shotgun (WGS) entry which is preliminary data.</text>
</comment>
<dbReference type="Proteomes" id="UP000245138">
    <property type="component" value="Unassembled WGS sequence"/>
</dbReference>
<dbReference type="AlphaFoldDB" id="A0A2U1TVX8"/>
<reference evidence="1 2" key="1">
    <citation type="submission" date="2018-04" db="EMBL/GenBank/DDBJ databases">
        <title>Brenneria corticis sp.nov.</title>
        <authorList>
            <person name="Li Y."/>
        </authorList>
    </citation>
    <scope>NUCLEOTIDE SEQUENCE [LARGE SCALE GENOMIC DNA]</scope>
    <source>
        <strain evidence="1 2">LMG 27715</strain>
    </source>
</reference>
<name>A0A2U1TVX8_9GAMM</name>
<keyword evidence="2" id="KW-1185">Reference proteome</keyword>
<evidence type="ECO:0000313" key="1">
    <source>
        <dbReference type="EMBL" id="PWC13558.1"/>
    </source>
</evidence>
<gene>
    <name evidence="1" type="ORF">B4923_06285</name>
</gene>
<evidence type="ECO:0000313" key="2">
    <source>
        <dbReference type="Proteomes" id="UP000245138"/>
    </source>
</evidence>
<dbReference type="EMBL" id="QDKJ01000004">
    <property type="protein sequence ID" value="PWC13558.1"/>
    <property type="molecule type" value="Genomic_DNA"/>
</dbReference>
<accession>A0A2U1TVX8</accession>